<accession>A0A1U7IEX5</accession>
<reference evidence="4 5" key="1">
    <citation type="submission" date="2016-11" db="EMBL/GenBank/DDBJ databases">
        <title>Draft Genome Sequences of Nine Cyanobacterial Strains from Diverse Habitats.</title>
        <authorList>
            <person name="Zhu T."/>
            <person name="Hou S."/>
            <person name="Lu X."/>
            <person name="Hess W.R."/>
        </authorList>
    </citation>
    <scope>NUCLEOTIDE SEQUENCE [LARGE SCALE GENOMIC DNA]</scope>
    <source>
        <strain evidence="4 5">IAM M-71</strain>
    </source>
</reference>
<protein>
    <recommendedName>
        <fullName evidence="3">Cyanobacterial aminoacyl-tRNA synthetase CAAD domain-containing protein</fullName>
    </recommendedName>
</protein>
<comment type="caution">
    <text evidence="4">The sequence shown here is derived from an EMBL/GenBank/DDBJ whole genome shotgun (WGS) entry which is preliminary data.</text>
</comment>
<dbReference type="GO" id="GO:0016020">
    <property type="term" value="C:membrane"/>
    <property type="evidence" value="ECO:0007669"/>
    <property type="project" value="UniProtKB-SubCell"/>
</dbReference>
<feature type="transmembrane region" description="Helical" evidence="2">
    <location>
        <begin position="102"/>
        <end position="120"/>
    </location>
</feature>
<dbReference type="STRING" id="454136.NIES2119_20710"/>
<feature type="domain" description="Cyanobacterial aminoacyl-tRNA synthetase CAAD" evidence="3">
    <location>
        <begin position="58"/>
        <end position="141"/>
    </location>
</feature>
<name>A0A1U7IEX5_9CYAN</name>
<dbReference type="EMBL" id="MRCE01000022">
    <property type="protein sequence ID" value="OKH35456.1"/>
    <property type="molecule type" value="Genomic_DNA"/>
</dbReference>
<feature type="transmembrane region" description="Helical" evidence="2">
    <location>
        <begin position="70"/>
        <end position="90"/>
    </location>
</feature>
<keyword evidence="2" id="KW-0812">Transmembrane</keyword>
<comment type="subcellular location">
    <subcellularLocation>
        <location evidence="1">Membrane</location>
        <topology evidence="1">Multi-pass membrane protein</topology>
    </subcellularLocation>
</comment>
<dbReference type="InterPro" id="IPR025564">
    <property type="entry name" value="CAAD_dom"/>
</dbReference>
<keyword evidence="2" id="KW-1133">Transmembrane helix</keyword>
<evidence type="ECO:0000313" key="5">
    <source>
        <dbReference type="Proteomes" id="UP000185860"/>
    </source>
</evidence>
<dbReference type="AlphaFoldDB" id="A0A1U7IEX5"/>
<proteinExistence type="predicted"/>
<evidence type="ECO:0000259" key="3">
    <source>
        <dbReference type="Pfam" id="PF14159"/>
    </source>
</evidence>
<keyword evidence="2" id="KW-0472">Membrane</keyword>
<dbReference type="GO" id="GO:0009579">
    <property type="term" value="C:thylakoid"/>
    <property type="evidence" value="ECO:0007669"/>
    <property type="project" value="InterPro"/>
</dbReference>
<evidence type="ECO:0000256" key="2">
    <source>
        <dbReference type="SAM" id="Phobius"/>
    </source>
</evidence>
<dbReference type="PANTHER" id="PTHR33222:SF4">
    <property type="entry name" value="PROTEIN CURVATURE THYLAKOID 1A, CHLOROPLASTIC"/>
    <property type="match status" value="1"/>
</dbReference>
<evidence type="ECO:0000313" key="4">
    <source>
        <dbReference type="EMBL" id="OKH35456.1"/>
    </source>
</evidence>
<dbReference type="Proteomes" id="UP000185860">
    <property type="component" value="Unassembled WGS sequence"/>
</dbReference>
<dbReference type="Pfam" id="PF14159">
    <property type="entry name" value="CAAD"/>
    <property type="match status" value="1"/>
</dbReference>
<gene>
    <name evidence="4" type="ORF">NIES2119_20710</name>
</gene>
<dbReference type="InterPro" id="IPR033344">
    <property type="entry name" value="CURT1"/>
</dbReference>
<dbReference type="PANTHER" id="PTHR33222">
    <property type="match status" value="1"/>
</dbReference>
<sequence length="145" mass="16407">METPKVPTPPTPQVEVQLPTVEVKVTTEPAEPDLTAAQNQVQQIGQQIAELIDRLPDSVGNFYRDYQRPLTVVAGIIAIIIGIKVLSGLLDTFNEIPFFEPFFQLIGIIYSGWFIYRYLLNAGTRQELWQIIDDYKAQVFGNKKP</sequence>
<organism evidence="4 5">
    <name type="scientific">[Phormidium ambiguum] IAM M-71</name>
    <dbReference type="NCBI Taxonomy" id="454136"/>
    <lineage>
        <taxon>Bacteria</taxon>
        <taxon>Bacillati</taxon>
        <taxon>Cyanobacteriota</taxon>
        <taxon>Cyanophyceae</taxon>
        <taxon>Oscillatoriophycideae</taxon>
        <taxon>Aerosakkonematales</taxon>
        <taxon>Aerosakkonemataceae</taxon>
        <taxon>Floridanema</taxon>
    </lineage>
</organism>
<evidence type="ECO:0000256" key="1">
    <source>
        <dbReference type="ARBA" id="ARBA00004141"/>
    </source>
</evidence>